<accession>A0ABS3E7P1</accession>
<dbReference type="InterPro" id="IPR029058">
    <property type="entry name" value="AB_hydrolase_fold"/>
</dbReference>
<protein>
    <recommendedName>
        <fullName evidence="2">AB hydrolase-1 domain-containing protein</fullName>
    </recommendedName>
</protein>
<evidence type="ECO:0000313" key="3">
    <source>
        <dbReference type="EMBL" id="MBN8431311.1"/>
    </source>
</evidence>
<evidence type="ECO:0000259" key="2">
    <source>
        <dbReference type="Pfam" id="PF00561"/>
    </source>
</evidence>
<organism evidence="3 4">
    <name type="scientific">Microbulbifer salipaludis</name>
    <dbReference type="NCBI Taxonomy" id="187980"/>
    <lineage>
        <taxon>Bacteria</taxon>
        <taxon>Pseudomonadati</taxon>
        <taxon>Pseudomonadota</taxon>
        <taxon>Gammaproteobacteria</taxon>
        <taxon>Cellvibrionales</taxon>
        <taxon>Microbulbiferaceae</taxon>
        <taxon>Microbulbifer</taxon>
    </lineage>
</organism>
<name>A0ABS3E7P1_9GAMM</name>
<dbReference type="Proteomes" id="UP000664293">
    <property type="component" value="Unassembled WGS sequence"/>
</dbReference>
<keyword evidence="4" id="KW-1185">Reference proteome</keyword>
<feature type="domain" description="AB hydrolase-1" evidence="2">
    <location>
        <begin position="109"/>
        <end position="313"/>
    </location>
</feature>
<feature type="compositionally biased region" description="Polar residues" evidence="1">
    <location>
        <begin position="480"/>
        <end position="500"/>
    </location>
</feature>
<evidence type="ECO:0000313" key="4">
    <source>
        <dbReference type="Proteomes" id="UP000664293"/>
    </source>
</evidence>
<dbReference type="SUPFAM" id="SSF53474">
    <property type="entry name" value="alpha/beta-Hydrolases"/>
    <property type="match status" value="1"/>
</dbReference>
<dbReference type="PROSITE" id="PS51257">
    <property type="entry name" value="PROKAR_LIPOPROTEIN"/>
    <property type="match status" value="1"/>
</dbReference>
<dbReference type="Gene3D" id="3.40.50.1820">
    <property type="entry name" value="alpha/beta hydrolase"/>
    <property type="match status" value="1"/>
</dbReference>
<dbReference type="RefSeq" id="WP_207001924.1">
    <property type="nucleotide sequence ID" value="NZ_JAEKJR010000002.1"/>
</dbReference>
<evidence type="ECO:0000256" key="1">
    <source>
        <dbReference type="SAM" id="MobiDB-lite"/>
    </source>
</evidence>
<dbReference type="InterPro" id="IPR000073">
    <property type="entry name" value="AB_hydrolase_1"/>
</dbReference>
<comment type="caution">
    <text evidence="3">The sequence shown here is derived from an EMBL/GenBank/DDBJ whole genome shotgun (WGS) entry which is preliminary data.</text>
</comment>
<dbReference type="EMBL" id="JAEKJR010000002">
    <property type="protein sequence ID" value="MBN8431311.1"/>
    <property type="molecule type" value="Genomic_DNA"/>
</dbReference>
<dbReference type="Pfam" id="PF00561">
    <property type="entry name" value="Abhydrolase_1"/>
    <property type="match status" value="1"/>
</dbReference>
<feature type="region of interest" description="Disordered" evidence="1">
    <location>
        <begin position="477"/>
        <end position="500"/>
    </location>
</feature>
<gene>
    <name evidence="3" type="ORF">JF535_10665</name>
</gene>
<reference evidence="3 4" key="1">
    <citation type="submission" date="2020-12" db="EMBL/GenBank/DDBJ databases">
        <title>Oil enriched cultivation method for isolating marine PHA-producing bacteria.</title>
        <authorList>
            <person name="Zheng W."/>
            <person name="Yu S."/>
            <person name="Huang Y."/>
        </authorList>
    </citation>
    <scope>NUCLEOTIDE SEQUENCE [LARGE SCALE GENOMIC DNA]</scope>
    <source>
        <strain evidence="3 4">SN0-2</strain>
    </source>
</reference>
<proteinExistence type="predicted"/>
<sequence>MKHAFLSAIVMLAVGCGGTSDPTGDPISDGANDQCPHNNPAVCIDDLAALGIDHLRARQYQSELALLERPSPAPLPHADTLLARYDSDGLRVYTRIDIPRGTPPHDGFPVILFSHGWVGIEAAPDYQFGLNSDSFYGEIVAELTRAGFAVLSPGFRGHGTVGGTPAEGHEFMQVWDNGSYLSPTFYAIDLVNLLAALPGYAALDWARHDLAAPQLDLERVNLLGHSQGGDAALTALAITGDNPNTGRFHAASIWSGNIPDKFTQANTFGPMGASAQAFLAGDGSWNGTATGADGRTNADFVFGFPPDWISTPHPAQWTWQRDSWPVATVEEALADKYRQMYDTINRYSLSIDDATFSITRDEDGRLSVQHDPRVRAGLRAVSAYPQAKHIRTPLALHFSDRDYYSLPVWNRTLQSAIANGGGEAHAFEYPGTTHSLKVSRHAWFSPAGTVPGVPCALARDTRLFTGADMAGFRCAPAQANPAQTRQPESEQTQTKQEAHQ</sequence>